<dbReference type="InterPro" id="IPR003774">
    <property type="entry name" value="AlgH-like"/>
</dbReference>
<evidence type="ECO:0000313" key="6">
    <source>
        <dbReference type="EMBL" id="RHH33476.1"/>
    </source>
</evidence>
<dbReference type="EMBL" id="WCTL01000036">
    <property type="protein sequence ID" value="KAB4228649.1"/>
    <property type="molecule type" value="Genomic_DNA"/>
</dbReference>
<dbReference type="Proteomes" id="UP000462376">
    <property type="component" value="Unassembled WGS sequence"/>
</dbReference>
<dbReference type="SUPFAM" id="SSF143456">
    <property type="entry name" value="VC0467-like"/>
    <property type="match status" value="1"/>
</dbReference>
<evidence type="ECO:0000313" key="2">
    <source>
        <dbReference type="EMBL" id="KAB4091751.1"/>
    </source>
</evidence>
<dbReference type="Gene3D" id="3.40.1740.10">
    <property type="entry name" value="VC0467-like"/>
    <property type="match status" value="1"/>
</dbReference>
<dbReference type="STRING" id="820.ERS852554_00735"/>
<dbReference type="EMBL" id="WCTR01000018">
    <property type="protein sequence ID" value="KAB4209332.1"/>
    <property type="molecule type" value="Genomic_DNA"/>
</dbReference>
<evidence type="ECO:0000313" key="10">
    <source>
        <dbReference type="Proteomes" id="UP000462376"/>
    </source>
</evidence>
<protein>
    <submittedName>
        <fullName evidence="3">YqgE/AlgH family protein</fullName>
    </submittedName>
</protein>
<reference evidence="7 8" key="1">
    <citation type="submission" date="2018-08" db="EMBL/GenBank/DDBJ databases">
        <title>A genome reference for cultivated species of the human gut microbiota.</title>
        <authorList>
            <person name="Zou Y."/>
            <person name="Xue W."/>
            <person name="Luo G."/>
        </authorList>
    </citation>
    <scope>NUCLEOTIDE SEQUENCE [LARGE SCALE GENOMIC DNA]</scope>
    <source>
        <strain evidence="6 8">AM18-14LB</strain>
        <strain evidence="5 7">TM04-30</strain>
    </source>
</reference>
<sequence length="202" mass="22890">MYIRGMYSNINLFKIETNHVVPAQGKVLISEPFLCDHMFGRSVILLVDHTHDGTMGLVLNKPLPLFLNDVLKDFDCPENIPIYKGGPLSTDTLFYLHTLEGITGALSIGKGFYLNGDFEAIKDYIMQGNPVKGRIRFFLGYSGWEYEQLGREIEENTWLVGKENISSLMDEAASGTLWKKALCKLGAKYEIWSRFPQIPTFN</sequence>
<organism evidence="3 11">
    <name type="scientific">Bacteroides uniformis</name>
    <dbReference type="NCBI Taxonomy" id="820"/>
    <lineage>
        <taxon>Bacteria</taxon>
        <taxon>Pseudomonadati</taxon>
        <taxon>Bacteroidota</taxon>
        <taxon>Bacteroidia</taxon>
        <taxon>Bacteroidales</taxon>
        <taxon>Bacteroidaceae</taxon>
        <taxon>Bacteroides</taxon>
    </lineage>
</organism>
<dbReference type="Proteomes" id="UP000466952">
    <property type="component" value="Unassembled WGS sequence"/>
</dbReference>
<dbReference type="EMBL" id="QRJL01000002">
    <property type="protein sequence ID" value="RHH33476.1"/>
    <property type="molecule type" value="Genomic_DNA"/>
</dbReference>
<name>A0A139K6X3_BACUN</name>
<reference evidence="9 10" key="2">
    <citation type="journal article" date="2019" name="Nat. Med.">
        <title>A library of human gut bacterial isolates paired with longitudinal multiomics data enables mechanistic microbiome research.</title>
        <authorList>
            <person name="Poyet M."/>
            <person name="Groussin M."/>
            <person name="Gibbons S.M."/>
            <person name="Avila-Pacheco J."/>
            <person name="Jiang X."/>
            <person name="Kearney S.M."/>
            <person name="Perrotta A.R."/>
            <person name="Berdy B."/>
            <person name="Zhao S."/>
            <person name="Lieberman T.D."/>
            <person name="Swanson P.K."/>
            <person name="Smith M."/>
            <person name="Roesemann S."/>
            <person name="Alexander J.E."/>
            <person name="Rich S.A."/>
            <person name="Livny J."/>
            <person name="Vlamakis H."/>
            <person name="Clish C."/>
            <person name="Bullock K."/>
            <person name="Deik A."/>
            <person name="Scott J."/>
            <person name="Pierce K.A."/>
            <person name="Xavier R.J."/>
            <person name="Alm E.J."/>
        </authorList>
    </citation>
    <scope>NUCLEOTIDE SEQUENCE [LARGE SCALE GENOMIC DNA]</scope>
    <source>
        <strain evidence="3 11">BIOML-A11</strain>
        <strain evidence="2 9">BIOML-A42</strain>
        <strain evidence="4 10">BIOML-A5</strain>
    </source>
</reference>
<evidence type="ECO:0000313" key="4">
    <source>
        <dbReference type="EMBL" id="KAB4228649.1"/>
    </source>
</evidence>
<proteinExistence type="inferred from homology"/>
<dbReference type="EMBL" id="QSPV01000001">
    <property type="protein sequence ID" value="RGJ97200.1"/>
    <property type="molecule type" value="Genomic_DNA"/>
</dbReference>
<dbReference type="PANTHER" id="PTHR30327:SF1">
    <property type="entry name" value="UPF0301 PROTEIN YQGE"/>
    <property type="match status" value="1"/>
</dbReference>
<dbReference type="AlphaFoldDB" id="A0A139K6X3"/>
<evidence type="ECO:0000256" key="1">
    <source>
        <dbReference type="ARBA" id="ARBA00009600"/>
    </source>
</evidence>
<dbReference type="Proteomes" id="UP000432488">
    <property type="component" value="Unassembled WGS sequence"/>
</dbReference>
<dbReference type="GO" id="GO:0005829">
    <property type="term" value="C:cytosol"/>
    <property type="evidence" value="ECO:0007669"/>
    <property type="project" value="TreeGrafter"/>
</dbReference>
<dbReference type="Proteomes" id="UP000283766">
    <property type="component" value="Unassembled WGS sequence"/>
</dbReference>
<comment type="similarity">
    <text evidence="1">Belongs to the UPF0301 (AlgH) family.</text>
</comment>
<comment type="caution">
    <text evidence="3">The sequence shown here is derived from an EMBL/GenBank/DDBJ whole genome shotgun (WGS) entry which is preliminary data.</text>
</comment>
<dbReference type="Proteomes" id="UP000260844">
    <property type="component" value="Unassembled WGS sequence"/>
</dbReference>
<dbReference type="Pfam" id="PF02622">
    <property type="entry name" value="DUF179"/>
    <property type="match status" value="1"/>
</dbReference>
<evidence type="ECO:0000313" key="8">
    <source>
        <dbReference type="Proteomes" id="UP000283766"/>
    </source>
</evidence>
<evidence type="ECO:0000313" key="3">
    <source>
        <dbReference type="EMBL" id="KAB4209332.1"/>
    </source>
</evidence>
<gene>
    <name evidence="6" type="ORF">DW216_04755</name>
    <name evidence="5" type="ORF">DXD40_02080</name>
    <name evidence="4" type="ORF">GAP47_21190</name>
    <name evidence="3" type="ORF">GAP55_19340</name>
    <name evidence="2" type="ORF">GAQ56_11220</name>
</gene>
<dbReference type="PANTHER" id="PTHR30327">
    <property type="entry name" value="UNCHARACTERIZED PROTEIN YQGE"/>
    <property type="match status" value="1"/>
</dbReference>
<evidence type="ECO:0000313" key="5">
    <source>
        <dbReference type="EMBL" id="RGJ97200.1"/>
    </source>
</evidence>
<accession>A0A139K6X3</accession>
<evidence type="ECO:0000313" key="11">
    <source>
        <dbReference type="Proteomes" id="UP000466952"/>
    </source>
</evidence>
<evidence type="ECO:0000313" key="9">
    <source>
        <dbReference type="Proteomes" id="UP000432488"/>
    </source>
</evidence>
<dbReference type="RefSeq" id="WP_005836531.1">
    <property type="nucleotide sequence ID" value="NZ_CACRTC010000024.1"/>
</dbReference>
<dbReference type="EMBL" id="WCUV01000007">
    <property type="protein sequence ID" value="KAB4091751.1"/>
    <property type="molecule type" value="Genomic_DNA"/>
</dbReference>
<evidence type="ECO:0000313" key="7">
    <source>
        <dbReference type="Proteomes" id="UP000260844"/>
    </source>
</evidence>